<dbReference type="AlphaFoldDB" id="A0ABD2XC87"/>
<evidence type="ECO:0000313" key="3">
    <source>
        <dbReference type="Proteomes" id="UP001627154"/>
    </source>
</evidence>
<evidence type="ECO:0000313" key="2">
    <source>
        <dbReference type="EMBL" id="KAL3402760.1"/>
    </source>
</evidence>
<dbReference type="Proteomes" id="UP001627154">
    <property type="component" value="Unassembled WGS sequence"/>
</dbReference>
<proteinExistence type="predicted"/>
<accession>A0ABD2XC87</accession>
<organism evidence="2 3">
    <name type="scientific">Trichogramma kaykai</name>
    <dbReference type="NCBI Taxonomy" id="54128"/>
    <lineage>
        <taxon>Eukaryota</taxon>
        <taxon>Metazoa</taxon>
        <taxon>Ecdysozoa</taxon>
        <taxon>Arthropoda</taxon>
        <taxon>Hexapoda</taxon>
        <taxon>Insecta</taxon>
        <taxon>Pterygota</taxon>
        <taxon>Neoptera</taxon>
        <taxon>Endopterygota</taxon>
        <taxon>Hymenoptera</taxon>
        <taxon>Apocrita</taxon>
        <taxon>Proctotrupomorpha</taxon>
        <taxon>Chalcidoidea</taxon>
        <taxon>Trichogrammatidae</taxon>
        <taxon>Trichogramma</taxon>
    </lineage>
</organism>
<feature type="region of interest" description="Disordered" evidence="1">
    <location>
        <begin position="27"/>
        <end position="141"/>
    </location>
</feature>
<feature type="compositionally biased region" description="Polar residues" evidence="1">
    <location>
        <begin position="27"/>
        <end position="60"/>
    </location>
</feature>
<sequence>MNEPSCSTLTTPERRKEYVLRWLINHPDTNLNSDGANYKTTPPNSPGTKQSSDQVSSPILSRNKCGENASTTSPNLGKKRPAESPILTSRKSRFKRSKTLRRDSKGGFEQFKNFEGIQTSTQTSDNIVDTNSSNTNAPPVCRENLMGRLNTLYEEPSQFIESVSSSERESQVSKIQKDDKKGVGSVNLKKFKDFEEPKTSTQTSDMIIDTSSSSTITPQVCKDNWMERISKTLCEQPSQFIESVSSDEHKTQISKIHIDDSNSEESENSDKVLIEEVNSQLFIESSDREEIFQPSQVISNPSTSSSSQSLNDQISEGSDSEITKSSSQTQNDINIIETQFHTKTNFVKTTYITQYSSDQPKKKKYSKKSTLLNILNAAMAKEKSRVVLFRHKIAKTPSIFKNEPYVIFEIVDNLPSINNNQVFKCNVIEDETKILKDIFLKKRCDSVSVMNVPEVSGLINVKEKPLLKVFKPVIIIDPHQRIIVINKFIAMPNNSTNINSILNLENNVKVKELYKFTCPCIKSNCLSDMCKTKFCDIDFDMKGAIFEYKT</sequence>
<protein>
    <submittedName>
        <fullName evidence="2">Uncharacterized protein</fullName>
    </submittedName>
</protein>
<feature type="compositionally biased region" description="Basic and acidic residues" evidence="1">
    <location>
        <begin position="246"/>
        <end position="260"/>
    </location>
</feature>
<feature type="compositionally biased region" description="Basic residues" evidence="1">
    <location>
        <begin position="90"/>
        <end position="99"/>
    </location>
</feature>
<name>A0ABD2XC87_9HYME</name>
<evidence type="ECO:0000256" key="1">
    <source>
        <dbReference type="SAM" id="MobiDB-lite"/>
    </source>
</evidence>
<dbReference type="EMBL" id="JBJJXI010000033">
    <property type="protein sequence ID" value="KAL3402760.1"/>
    <property type="molecule type" value="Genomic_DNA"/>
</dbReference>
<feature type="region of interest" description="Disordered" evidence="1">
    <location>
        <begin position="294"/>
        <end position="330"/>
    </location>
</feature>
<feature type="compositionally biased region" description="Polar residues" evidence="1">
    <location>
        <begin position="116"/>
        <end position="137"/>
    </location>
</feature>
<gene>
    <name evidence="2" type="ORF">TKK_004359</name>
</gene>
<feature type="compositionally biased region" description="Low complexity" evidence="1">
    <location>
        <begin position="294"/>
        <end position="315"/>
    </location>
</feature>
<feature type="region of interest" description="Disordered" evidence="1">
    <location>
        <begin position="243"/>
        <end position="269"/>
    </location>
</feature>
<keyword evidence="3" id="KW-1185">Reference proteome</keyword>
<reference evidence="2 3" key="1">
    <citation type="journal article" date="2024" name="bioRxiv">
        <title>A reference genome for Trichogramma kaykai: A tiny desert-dwelling parasitoid wasp with competing sex-ratio distorters.</title>
        <authorList>
            <person name="Culotta J."/>
            <person name="Lindsey A.R."/>
        </authorList>
    </citation>
    <scope>NUCLEOTIDE SEQUENCE [LARGE SCALE GENOMIC DNA]</scope>
    <source>
        <strain evidence="2 3">KSX58</strain>
    </source>
</reference>
<comment type="caution">
    <text evidence="2">The sequence shown here is derived from an EMBL/GenBank/DDBJ whole genome shotgun (WGS) entry which is preliminary data.</text>
</comment>